<evidence type="ECO:0000256" key="1">
    <source>
        <dbReference type="ARBA" id="ARBA00001974"/>
    </source>
</evidence>
<dbReference type="PANTHER" id="PTHR46028">
    <property type="entry name" value="KYNURENINE 3-MONOOXYGENASE"/>
    <property type="match status" value="1"/>
</dbReference>
<protein>
    <submittedName>
        <fullName evidence="8">Kynurenine 3-monooxygenase</fullName>
    </submittedName>
</protein>
<keyword evidence="3" id="KW-0274">FAD</keyword>
<keyword evidence="9" id="KW-1185">Reference proteome</keyword>
<evidence type="ECO:0000256" key="2">
    <source>
        <dbReference type="ARBA" id="ARBA00022630"/>
    </source>
</evidence>
<dbReference type="PROSITE" id="PS51257">
    <property type="entry name" value="PROKAR_LIPOPROTEIN"/>
    <property type="match status" value="1"/>
</dbReference>
<dbReference type="GO" id="GO:0070189">
    <property type="term" value="P:kynurenine metabolic process"/>
    <property type="evidence" value="ECO:0007669"/>
    <property type="project" value="TreeGrafter"/>
</dbReference>
<evidence type="ECO:0000256" key="3">
    <source>
        <dbReference type="ARBA" id="ARBA00022827"/>
    </source>
</evidence>
<dbReference type="GO" id="GO:0004502">
    <property type="term" value="F:kynurenine 3-monooxygenase activity"/>
    <property type="evidence" value="ECO:0007669"/>
    <property type="project" value="TreeGrafter"/>
</dbReference>
<dbReference type="GO" id="GO:0071949">
    <property type="term" value="F:FAD binding"/>
    <property type="evidence" value="ECO:0007669"/>
    <property type="project" value="InterPro"/>
</dbReference>
<keyword evidence="6" id="KW-0503">Monooxygenase</keyword>
<evidence type="ECO:0000256" key="6">
    <source>
        <dbReference type="ARBA" id="ARBA00023033"/>
    </source>
</evidence>
<comment type="caution">
    <text evidence="8">The sequence shown here is derived from an EMBL/GenBank/DDBJ whole genome shotgun (WGS) entry which is preliminary data.</text>
</comment>
<feature type="non-terminal residue" evidence="8">
    <location>
        <position position="1"/>
    </location>
</feature>
<evidence type="ECO:0000313" key="9">
    <source>
        <dbReference type="Proteomes" id="UP000886998"/>
    </source>
</evidence>
<evidence type="ECO:0000259" key="7">
    <source>
        <dbReference type="Pfam" id="PF01494"/>
    </source>
</evidence>
<sequence>MKDSKDMDVSIIGAGLVGTLCACMLGNKGIRVKVYEFRDDIRKTKVYKGRSINLTISGRGISALRLAGIDDDTLKKFTIPVRGRILHTQGGTRMPFPTDRKGR</sequence>
<proteinExistence type="predicted"/>
<dbReference type="Pfam" id="PF01494">
    <property type="entry name" value="FAD_binding_3"/>
    <property type="match status" value="1"/>
</dbReference>
<keyword evidence="2" id="KW-0285">Flavoprotein</keyword>
<evidence type="ECO:0000256" key="4">
    <source>
        <dbReference type="ARBA" id="ARBA00022857"/>
    </source>
</evidence>
<gene>
    <name evidence="8" type="primary">kh</name>
    <name evidence="8" type="ORF">TNIN_355271</name>
</gene>
<keyword evidence="4" id="KW-0521">NADP</keyword>
<name>A0A8X6YKL3_9ARAC</name>
<dbReference type="Gene3D" id="3.50.50.60">
    <property type="entry name" value="FAD/NAD(P)-binding domain"/>
    <property type="match status" value="1"/>
</dbReference>
<dbReference type="AlphaFoldDB" id="A0A8X6YKL3"/>
<accession>A0A8X6YKL3</accession>
<organism evidence="8 9">
    <name type="scientific">Trichonephila inaurata madagascariensis</name>
    <dbReference type="NCBI Taxonomy" id="2747483"/>
    <lineage>
        <taxon>Eukaryota</taxon>
        <taxon>Metazoa</taxon>
        <taxon>Ecdysozoa</taxon>
        <taxon>Arthropoda</taxon>
        <taxon>Chelicerata</taxon>
        <taxon>Arachnida</taxon>
        <taxon>Araneae</taxon>
        <taxon>Araneomorphae</taxon>
        <taxon>Entelegynae</taxon>
        <taxon>Araneoidea</taxon>
        <taxon>Nephilidae</taxon>
        <taxon>Trichonephila</taxon>
        <taxon>Trichonephila inaurata</taxon>
    </lineage>
</organism>
<evidence type="ECO:0000256" key="5">
    <source>
        <dbReference type="ARBA" id="ARBA00023002"/>
    </source>
</evidence>
<evidence type="ECO:0000313" key="8">
    <source>
        <dbReference type="EMBL" id="GFY74651.1"/>
    </source>
</evidence>
<keyword evidence="5" id="KW-0560">Oxidoreductase</keyword>
<comment type="cofactor">
    <cofactor evidence="1">
        <name>FAD</name>
        <dbReference type="ChEBI" id="CHEBI:57692"/>
    </cofactor>
</comment>
<dbReference type="GO" id="GO:0005741">
    <property type="term" value="C:mitochondrial outer membrane"/>
    <property type="evidence" value="ECO:0007669"/>
    <property type="project" value="TreeGrafter"/>
</dbReference>
<dbReference type="Proteomes" id="UP000886998">
    <property type="component" value="Unassembled WGS sequence"/>
</dbReference>
<dbReference type="InterPro" id="IPR036188">
    <property type="entry name" value="FAD/NAD-bd_sf"/>
</dbReference>
<reference evidence="8" key="1">
    <citation type="submission" date="2020-08" db="EMBL/GenBank/DDBJ databases">
        <title>Multicomponent nature underlies the extraordinary mechanical properties of spider dragline silk.</title>
        <authorList>
            <person name="Kono N."/>
            <person name="Nakamura H."/>
            <person name="Mori M."/>
            <person name="Yoshida Y."/>
            <person name="Ohtoshi R."/>
            <person name="Malay A.D."/>
            <person name="Moran D.A.P."/>
            <person name="Tomita M."/>
            <person name="Numata K."/>
            <person name="Arakawa K."/>
        </authorList>
    </citation>
    <scope>NUCLEOTIDE SEQUENCE</scope>
</reference>
<dbReference type="EMBL" id="BMAV01020868">
    <property type="protein sequence ID" value="GFY74651.1"/>
    <property type="molecule type" value="Genomic_DNA"/>
</dbReference>
<dbReference type="InterPro" id="IPR002938">
    <property type="entry name" value="FAD-bd"/>
</dbReference>
<dbReference type="OrthoDB" id="10053569at2759"/>
<feature type="domain" description="FAD-binding" evidence="7">
    <location>
        <begin position="6"/>
        <end position="77"/>
    </location>
</feature>
<dbReference type="PANTHER" id="PTHR46028:SF2">
    <property type="entry name" value="KYNURENINE 3-MONOOXYGENASE"/>
    <property type="match status" value="1"/>
</dbReference>
<dbReference type="SUPFAM" id="SSF51905">
    <property type="entry name" value="FAD/NAD(P)-binding domain"/>
    <property type="match status" value="1"/>
</dbReference>